<dbReference type="VEuPathDB" id="FungiDB:PV10_07152"/>
<protein>
    <submittedName>
        <fullName evidence="3">Uncharacterized protein</fullName>
    </submittedName>
</protein>
<feature type="region of interest" description="Disordered" evidence="1">
    <location>
        <begin position="61"/>
        <end position="113"/>
    </location>
</feature>
<dbReference type="AlphaFoldDB" id="A0A0D1Z776"/>
<evidence type="ECO:0000313" key="4">
    <source>
        <dbReference type="Proteomes" id="UP000054302"/>
    </source>
</evidence>
<dbReference type="RefSeq" id="XP_016221348.1">
    <property type="nucleotide sequence ID" value="XM_016372016.1"/>
</dbReference>
<dbReference type="PANTHER" id="PTHR37490">
    <property type="entry name" value="EXPRESSED PROTEIN"/>
    <property type="match status" value="1"/>
</dbReference>
<keyword evidence="4" id="KW-1185">Reference proteome</keyword>
<keyword evidence="2" id="KW-0472">Membrane</keyword>
<name>A0A0D1Z776_EXOME</name>
<sequence>MIHIKRSFVLLGSISIIIIILGYYKTATSLLTVRSLRTKVPQVIGLGDYFNNEEDQYGFERPTNPPLLPTPAHGGGQGGARPGGLFNHSNTNPLGPYITPGTPSPHHHHQQQNHTRNLIMARTLKENVTWLDQVDLGPSPPTRIIYVADDPTAEFHPPVNKGHEVMVYLTYILDFYDNLADVNIFMHSHRLAWHNDDLLNFDAGEMIKRLSTERVLREGYMNLRCHWKPGCPDWIHPGKIEPDKQKLEQSMIAEAWAEIFPGKPIPQVLAQPCCSQFALSRERIQRISKDEYEHYRNWMRKSPIRDTMSGRIFEYIWQVIFADTAINCPNQRTCYCDGFGVCFKDEAAFDKWFELRYQKRVHEQALKEWQQKADKIEQFRIVDDKSGGAKSGSGSRSMLDLSTWRWKPDVEIGDLDIPEPGKDAELRTLIRELDADLEYRRLNAIKAGTDPRVRAESAGRVWKEGDGF</sequence>
<keyword evidence="2" id="KW-1133">Transmembrane helix</keyword>
<evidence type="ECO:0000313" key="3">
    <source>
        <dbReference type="EMBL" id="KIV89774.1"/>
    </source>
</evidence>
<feature type="compositionally biased region" description="Gly residues" evidence="1">
    <location>
        <begin position="73"/>
        <end position="82"/>
    </location>
</feature>
<accession>A0A0D1Z776</accession>
<dbReference type="InterPro" id="IPR021838">
    <property type="entry name" value="DUF3431"/>
</dbReference>
<evidence type="ECO:0000256" key="2">
    <source>
        <dbReference type="SAM" id="Phobius"/>
    </source>
</evidence>
<organism evidence="3 4">
    <name type="scientific">Exophiala mesophila</name>
    <name type="common">Black yeast-like fungus</name>
    <dbReference type="NCBI Taxonomy" id="212818"/>
    <lineage>
        <taxon>Eukaryota</taxon>
        <taxon>Fungi</taxon>
        <taxon>Dikarya</taxon>
        <taxon>Ascomycota</taxon>
        <taxon>Pezizomycotina</taxon>
        <taxon>Eurotiomycetes</taxon>
        <taxon>Chaetothyriomycetidae</taxon>
        <taxon>Chaetothyriales</taxon>
        <taxon>Herpotrichiellaceae</taxon>
        <taxon>Exophiala</taxon>
    </lineage>
</organism>
<dbReference type="OrthoDB" id="426718at2759"/>
<dbReference type="PANTHER" id="PTHR37490:SF3">
    <property type="entry name" value="DUF3431 DOMAIN CONTAINING PROTEIN"/>
    <property type="match status" value="1"/>
</dbReference>
<proteinExistence type="predicted"/>
<gene>
    <name evidence="3" type="ORF">PV10_07152</name>
</gene>
<dbReference type="STRING" id="212818.A0A0D1Z776"/>
<dbReference type="EMBL" id="KN847524">
    <property type="protein sequence ID" value="KIV89774.1"/>
    <property type="molecule type" value="Genomic_DNA"/>
</dbReference>
<feature type="transmembrane region" description="Helical" evidence="2">
    <location>
        <begin position="7"/>
        <end position="24"/>
    </location>
</feature>
<keyword evidence="2" id="KW-0812">Transmembrane</keyword>
<dbReference type="HOGENOM" id="CLU_031559_1_2_1"/>
<reference evidence="3 4" key="1">
    <citation type="submission" date="2015-01" db="EMBL/GenBank/DDBJ databases">
        <title>The Genome Sequence of Exophiala mesophila CBS40295.</title>
        <authorList>
            <consortium name="The Broad Institute Genomics Platform"/>
            <person name="Cuomo C."/>
            <person name="de Hoog S."/>
            <person name="Gorbushina A."/>
            <person name="Stielow B."/>
            <person name="Teixiera M."/>
            <person name="Abouelleil A."/>
            <person name="Chapman S.B."/>
            <person name="Priest M."/>
            <person name="Young S.K."/>
            <person name="Wortman J."/>
            <person name="Nusbaum C."/>
            <person name="Birren B."/>
        </authorList>
    </citation>
    <scope>NUCLEOTIDE SEQUENCE [LARGE SCALE GENOMIC DNA]</scope>
    <source>
        <strain evidence="3 4">CBS 40295</strain>
    </source>
</reference>
<dbReference type="Proteomes" id="UP000054302">
    <property type="component" value="Unassembled WGS sequence"/>
</dbReference>
<dbReference type="GeneID" id="27324997"/>
<dbReference type="Pfam" id="PF11913">
    <property type="entry name" value="DUF3431"/>
    <property type="match status" value="1"/>
</dbReference>
<evidence type="ECO:0000256" key="1">
    <source>
        <dbReference type="SAM" id="MobiDB-lite"/>
    </source>
</evidence>
<dbReference type="OMA" id="SWIIDNY"/>